<dbReference type="RefSeq" id="WP_035762011.1">
    <property type="nucleotide sequence ID" value="NZ_AP019716.1"/>
</dbReference>
<dbReference type="GeneID" id="92942873"/>
<feature type="transmembrane region" description="Helical" evidence="1">
    <location>
        <begin position="253"/>
        <end position="270"/>
    </location>
</feature>
<feature type="transmembrane region" description="Helical" evidence="1">
    <location>
        <begin position="564"/>
        <end position="581"/>
    </location>
</feature>
<feature type="transmembrane region" description="Helical" evidence="1">
    <location>
        <begin position="593"/>
        <end position="613"/>
    </location>
</feature>
<feature type="transmembrane region" description="Helical" evidence="1">
    <location>
        <begin position="393"/>
        <end position="420"/>
    </location>
</feature>
<keyword evidence="1" id="KW-1133">Transmembrane helix</keyword>
<feature type="transmembrane region" description="Helical" evidence="1">
    <location>
        <begin position="12"/>
        <end position="33"/>
    </location>
</feature>
<feature type="transmembrane region" description="Helical" evidence="1">
    <location>
        <begin position="618"/>
        <end position="636"/>
    </location>
</feature>
<feature type="transmembrane region" description="Helical" evidence="1">
    <location>
        <begin position="477"/>
        <end position="500"/>
    </location>
</feature>
<name>A0AAP9RBT5_CLOBU</name>
<feature type="transmembrane region" description="Helical" evidence="1">
    <location>
        <begin position="67"/>
        <end position="88"/>
    </location>
</feature>
<feature type="transmembrane region" description="Helical" evidence="1">
    <location>
        <begin position="432"/>
        <end position="465"/>
    </location>
</feature>
<feature type="transmembrane region" description="Helical" evidence="1">
    <location>
        <begin position="290"/>
        <end position="310"/>
    </location>
</feature>
<reference evidence="2 3" key="1">
    <citation type="submission" date="2019-05" db="EMBL/GenBank/DDBJ databases">
        <authorList>
            <person name="Schori C."/>
            <person name="Ahrens C."/>
        </authorList>
    </citation>
    <scope>NUCLEOTIDE SEQUENCE [LARGE SCALE GENOMIC DNA]</scope>
    <source>
        <strain evidence="2 3">DSM 10702</strain>
    </source>
</reference>
<feature type="transmembrane region" description="Helical" evidence="1">
    <location>
        <begin position="360"/>
        <end position="381"/>
    </location>
</feature>
<feature type="transmembrane region" description="Helical" evidence="1">
    <location>
        <begin position="220"/>
        <end position="241"/>
    </location>
</feature>
<feature type="transmembrane region" description="Helical" evidence="1">
    <location>
        <begin position="188"/>
        <end position="208"/>
    </location>
</feature>
<sequence length="1104" mass="127421">MIVKIKSKFRNLKFNNNFILPSIVLTLAMTLIYNPLNNIAVNSFDRSLGNGLLNGVDITKRINNIGFFNFILIPIIFLIIYSLISSLFDKINEENKKYVTCINNVSAISLGSIIFSYINKFSQKDYFGVGIKFITCFILICLVILLISHKKKTIEFDLFKWSLFAAIPITLFIIVICNKLEVNISMKIFMISYGLILSSILRILTIKFNSLNFIALKKSYTLIISIPIIVSVCLELVNILNQHSIFINSKAEMTIIIYILIGVLSCIYYLRIIRNSNDDVKEYCFEKYYYPLIIVTIVLIATQMPLQNIINTDFFEQSNHGTAISEFFNYGKLPIIETFDAHMLQNELGRILYGILNNDYYGAMFNEYSLLPVFYLLYYFLFEKFFNKDISLLLLIFFPIASDNAFQLFPLSPLVILSLLFAYKHKTYKACILFWCSIILSCLLKLDMGFALAFSSIIVWGIVWLFERENILIKRLFLSFMSVVLGGILVYIGICLMKNISPILRIMEFLKLCQSNINWGYSSIGDSQTIAFTICYFVIPIINMVLVLYLIYKNILKSHDYLNDKIIIVLVFGIISVLNFSRGIVRHSLVENTTIHVVSTTSLFISMIIFMYAKRQKVLSFIVSEVVFMILLGMLTSPNNIFPKPIIDGALSKFLAFESYKTVADRKVDRVIISDDMKQVYIPLKEVLDATLNKDETYIDFTNQTFLYALVGREKPVYINQSPGLLSGEYTQQRFLEQVKVMKHRIPFVLMPIENMNLSRTLDGIENSYRYYLISEYISNNYRPLFKIKNFAIWCSKDQYDEKYKLIYDLIKANENNYLTGELTKDNIDKFVGINEELSLKNDELIIKSTGTDPILEGLEKIINCKEISKQFPLINISIEYESNKEGLFELFYTTDKEEQFTQDKSISAEKSMSGIFEATINCMENTKIRLDIPEGSTVKIKSIRFKGIEKQNNYDFKNQIQFVDYKYLQLEHHISNLGDIPYIWANHDKIRIEDKEEQLTIDNAYSKIDFSKLNKQQGNYLYINGSSSGDGTMTVHLGNESENGFVEVSQFKFSLKAGEDQKYLIRVSSDFMWYSNQINSIKITSDNNTTVNKVSILKGDTLK</sequence>
<dbReference type="AlphaFoldDB" id="A0AAP9RBT5"/>
<feature type="transmembrane region" description="Helical" evidence="1">
    <location>
        <begin position="530"/>
        <end position="552"/>
    </location>
</feature>
<evidence type="ECO:0000313" key="3">
    <source>
        <dbReference type="Proteomes" id="UP000515243"/>
    </source>
</evidence>
<organism evidence="2 3">
    <name type="scientific">Clostridium butyricum</name>
    <dbReference type="NCBI Taxonomy" id="1492"/>
    <lineage>
        <taxon>Bacteria</taxon>
        <taxon>Bacillati</taxon>
        <taxon>Bacillota</taxon>
        <taxon>Clostridia</taxon>
        <taxon>Eubacteriales</taxon>
        <taxon>Clostridiaceae</taxon>
        <taxon>Clostridium</taxon>
    </lineage>
</organism>
<dbReference type="EMBL" id="CP040626">
    <property type="protein sequence ID" value="QMW89738.1"/>
    <property type="molecule type" value="Genomic_DNA"/>
</dbReference>
<protein>
    <submittedName>
        <fullName evidence="2">Uncharacterized protein</fullName>
    </submittedName>
</protein>
<keyword evidence="1" id="KW-0812">Transmembrane</keyword>
<keyword evidence="1" id="KW-0472">Membrane</keyword>
<dbReference type="Proteomes" id="UP000515243">
    <property type="component" value="Chromosome 1"/>
</dbReference>
<proteinExistence type="predicted"/>
<gene>
    <name evidence="2" type="ORF">FF104_01915</name>
</gene>
<accession>A0AAP9RBT5</accession>
<evidence type="ECO:0000256" key="1">
    <source>
        <dbReference type="SAM" id="Phobius"/>
    </source>
</evidence>
<evidence type="ECO:0000313" key="2">
    <source>
        <dbReference type="EMBL" id="QMW89738.1"/>
    </source>
</evidence>
<feature type="transmembrane region" description="Helical" evidence="1">
    <location>
        <begin position="126"/>
        <end position="146"/>
    </location>
</feature>
<feature type="transmembrane region" description="Helical" evidence="1">
    <location>
        <begin position="158"/>
        <end position="176"/>
    </location>
</feature>